<dbReference type="PANTHER" id="PTHR13748">
    <property type="entry name" value="COBW-RELATED"/>
    <property type="match status" value="1"/>
</dbReference>
<dbReference type="InterPro" id="IPR011629">
    <property type="entry name" value="CobW-like_C"/>
</dbReference>
<keyword evidence="9" id="KW-1185">Reference proteome</keyword>
<evidence type="ECO:0000256" key="5">
    <source>
        <dbReference type="ARBA" id="ARBA00045658"/>
    </source>
</evidence>
<name>A0ABU9YP61_9PROT</name>
<dbReference type="SMART" id="SM00833">
    <property type="entry name" value="CobW_C"/>
    <property type="match status" value="1"/>
</dbReference>
<reference evidence="8 9" key="1">
    <citation type="submission" date="2024-03" db="EMBL/GenBank/DDBJ databases">
        <title>High-quality draft genome sequencing of Tistrella sp. BH-R2-4.</title>
        <authorList>
            <person name="Dong C."/>
        </authorList>
    </citation>
    <scope>NUCLEOTIDE SEQUENCE [LARGE SCALE GENOMIC DNA]</scope>
    <source>
        <strain evidence="8 9">BH-R2-4</strain>
    </source>
</reference>
<comment type="catalytic activity">
    <reaction evidence="6">
        <text>GTP + H2O = GDP + phosphate + H(+)</text>
        <dbReference type="Rhea" id="RHEA:19669"/>
        <dbReference type="ChEBI" id="CHEBI:15377"/>
        <dbReference type="ChEBI" id="CHEBI:15378"/>
        <dbReference type="ChEBI" id="CHEBI:37565"/>
        <dbReference type="ChEBI" id="CHEBI:43474"/>
        <dbReference type="ChEBI" id="CHEBI:58189"/>
    </reaction>
    <physiologicalReaction direction="left-to-right" evidence="6">
        <dbReference type="Rhea" id="RHEA:19670"/>
    </physiologicalReaction>
</comment>
<dbReference type="Proteomes" id="UP001413721">
    <property type="component" value="Unassembled WGS sequence"/>
</dbReference>
<gene>
    <name evidence="8" type="ORF">WG926_19905</name>
</gene>
<comment type="caution">
    <text evidence="8">The sequence shown here is derived from an EMBL/GenBank/DDBJ whole genome shotgun (WGS) entry which is preliminary data.</text>
</comment>
<evidence type="ECO:0000313" key="9">
    <source>
        <dbReference type="Proteomes" id="UP001413721"/>
    </source>
</evidence>
<evidence type="ECO:0000256" key="3">
    <source>
        <dbReference type="ARBA" id="ARBA00023186"/>
    </source>
</evidence>
<dbReference type="RefSeq" id="WP_345932029.1">
    <property type="nucleotide sequence ID" value="NZ_JBBKTV010000002.1"/>
</dbReference>
<sequence length="351" mass="35428">MTARQPIPVTVLGGFLGAGKTTLLNALLARGDRRYGIMVNDFGAINIDAALIRRRDTRMITLTNGCMCCGPAADQNAALTALAEGGDDGIPPDQIVIETSGVADPRRVAQLAALEPTLLIDGVVVLADASAAAGLLADRLVGDTLIRQFARADLILLTKTDLVNPAGLAQAQAAIARAAPGVAMIASPASAASPDDGGFGAALVASGGLSPPAGTAAARHLPDDDIDHQADARFSSWSWASRGPVDRGRLLAALTALPPGVLRVKGVLPVAGADGRPAATVVQMVGRRWRLTPLAAPIGDTAPALGGPPPALGKTGRGIGHDGQGALVLIAATGALPAAPDLQTMFDAIRL</sequence>
<accession>A0ABU9YP61</accession>
<comment type="function">
    <text evidence="5">Zinc chaperone that directly transfers zinc cofactor to target proteins, thereby activating them. Zinc is transferred from the CXCC motif in the GTPase domain to the zinc binding site in target proteins in a process requiring GTP hydrolysis.</text>
</comment>
<evidence type="ECO:0000256" key="6">
    <source>
        <dbReference type="ARBA" id="ARBA00049117"/>
    </source>
</evidence>
<dbReference type="InterPro" id="IPR003495">
    <property type="entry name" value="CobW/HypB/UreG_nucleotide-bd"/>
</dbReference>
<dbReference type="Pfam" id="PF02492">
    <property type="entry name" value="cobW"/>
    <property type="match status" value="1"/>
</dbReference>
<keyword evidence="2" id="KW-0378">Hydrolase</keyword>
<protein>
    <submittedName>
        <fullName evidence="8">CobW family GTP-binding protein</fullName>
    </submittedName>
</protein>
<keyword evidence="1" id="KW-0547">Nucleotide-binding</keyword>
<dbReference type="SUPFAM" id="SSF90002">
    <property type="entry name" value="Hypothetical protein YjiA, C-terminal domain"/>
    <property type="match status" value="1"/>
</dbReference>
<dbReference type="PANTHER" id="PTHR13748:SF62">
    <property type="entry name" value="COBW DOMAIN-CONTAINING PROTEIN"/>
    <property type="match status" value="1"/>
</dbReference>
<dbReference type="Gene3D" id="3.40.50.300">
    <property type="entry name" value="P-loop containing nucleotide triphosphate hydrolases"/>
    <property type="match status" value="1"/>
</dbReference>
<feature type="domain" description="CobW C-terminal" evidence="7">
    <location>
        <begin position="234"/>
        <end position="350"/>
    </location>
</feature>
<evidence type="ECO:0000313" key="8">
    <source>
        <dbReference type="EMBL" id="MEN2990588.1"/>
    </source>
</evidence>
<dbReference type="SUPFAM" id="SSF52540">
    <property type="entry name" value="P-loop containing nucleoside triphosphate hydrolases"/>
    <property type="match status" value="1"/>
</dbReference>
<dbReference type="EMBL" id="JBBKTW010000007">
    <property type="protein sequence ID" value="MEN2990588.1"/>
    <property type="molecule type" value="Genomic_DNA"/>
</dbReference>
<dbReference type="CDD" id="cd03112">
    <property type="entry name" value="CobW-like"/>
    <property type="match status" value="1"/>
</dbReference>
<dbReference type="Pfam" id="PF07683">
    <property type="entry name" value="CobW_C"/>
    <property type="match status" value="1"/>
</dbReference>
<dbReference type="InterPro" id="IPR051316">
    <property type="entry name" value="Zinc-reg_GTPase_activator"/>
</dbReference>
<dbReference type="Gene3D" id="3.30.1220.10">
    <property type="entry name" value="CobW-like, C-terminal domain"/>
    <property type="match status" value="1"/>
</dbReference>
<evidence type="ECO:0000256" key="2">
    <source>
        <dbReference type="ARBA" id="ARBA00022801"/>
    </source>
</evidence>
<comment type="similarity">
    <text evidence="4">Belongs to the SIMIBI class G3E GTPase family. ZNG1 subfamily.</text>
</comment>
<evidence type="ECO:0000259" key="7">
    <source>
        <dbReference type="SMART" id="SM00833"/>
    </source>
</evidence>
<proteinExistence type="inferred from homology"/>
<organism evidence="8 9">
    <name type="scientific">Tistrella arctica</name>
    <dbReference type="NCBI Taxonomy" id="3133430"/>
    <lineage>
        <taxon>Bacteria</taxon>
        <taxon>Pseudomonadati</taxon>
        <taxon>Pseudomonadota</taxon>
        <taxon>Alphaproteobacteria</taxon>
        <taxon>Geminicoccales</taxon>
        <taxon>Geminicoccaceae</taxon>
        <taxon>Tistrella</taxon>
    </lineage>
</organism>
<evidence type="ECO:0000256" key="1">
    <source>
        <dbReference type="ARBA" id="ARBA00022741"/>
    </source>
</evidence>
<evidence type="ECO:0000256" key="4">
    <source>
        <dbReference type="ARBA" id="ARBA00034320"/>
    </source>
</evidence>
<dbReference type="InterPro" id="IPR027417">
    <property type="entry name" value="P-loop_NTPase"/>
</dbReference>
<keyword evidence="3" id="KW-0143">Chaperone</keyword>
<dbReference type="InterPro" id="IPR036627">
    <property type="entry name" value="CobW-likC_sf"/>
</dbReference>